<evidence type="ECO:0000313" key="3">
    <source>
        <dbReference type="Proteomes" id="UP000244338"/>
    </source>
</evidence>
<dbReference type="EMBL" id="PEBX01000048">
    <property type="protein sequence ID" value="PTQ56075.1"/>
    <property type="molecule type" value="Genomic_DNA"/>
</dbReference>
<dbReference type="InterPro" id="IPR001119">
    <property type="entry name" value="SLH_dom"/>
</dbReference>
<proteinExistence type="predicted"/>
<evidence type="ECO:0000259" key="1">
    <source>
        <dbReference type="PROSITE" id="PS51272"/>
    </source>
</evidence>
<reference evidence="3" key="1">
    <citation type="journal article" date="2018" name="Sci. Rep.">
        <title>Lignite coal burning seam in the remote Altai Mountains harbors a hydrogen-driven thermophilic microbial community.</title>
        <authorList>
            <person name="Kadnikov V.V."/>
            <person name="Mardanov A.V."/>
            <person name="Ivasenko D.A."/>
            <person name="Antsiferov D.V."/>
            <person name="Beletsky A.V."/>
            <person name="Karnachuk O.V."/>
            <person name="Ravin N.V."/>
        </authorList>
    </citation>
    <scope>NUCLEOTIDE SEQUENCE [LARGE SCALE GENOMIC DNA]</scope>
</reference>
<dbReference type="Pfam" id="PF00395">
    <property type="entry name" value="SLH"/>
    <property type="match status" value="2"/>
</dbReference>
<gene>
    <name evidence="2" type="ORF">BSOLF_0867</name>
</gene>
<evidence type="ECO:0000313" key="2">
    <source>
        <dbReference type="EMBL" id="PTQ56075.1"/>
    </source>
</evidence>
<dbReference type="PROSITE" id="PS51272">
    <property type="entry name" value="SLH"/>
    <property type="match status" value="2"/>
</dbReference>
<accession>A0A2R6Y077</accession>
<dbReference type="Proteomes" id="UP000244338">
    <property type="component" value="Unassembled WGS sequence"/>
</dbReference>
<comment type="caution">
    <text evidence="2">The sequence shown here is derived from an EMBL/GenBank/DDBJ whole genome shotgun (WGS) entry which is preliminary data.</text>
</comment>
<name>A0A2R6Y077_9BACL</name>
<feature type="domain" description="SLH" evidence="1">
    <location>
        <begin position="44"/>
        <end position="114"/>
    </location>
</feature>
<sequence>MSGTSPGFFRPNDQVTREQAAIMIARAMNLKLPATPDAARATLAKVFVDTNQMNVYALPAIAAVYKAGLMEGSPLDPNAKKTMYAFNPRASITRAEMAVILQKMMIQMKKLPKQ</sequence>
<feature type="domain" description="SLH" evidence="1">
    <location>
        <begin position="1"/>
        <end position="38"/>
    </location>
</feature>
<dbReference type="AlphaFoldDB" id="A0A2R6Y077"/>
<organism evidence="2 3">
    <name type="scientific">Candidatus Carbonibacillus altaicus</name>
    <dbReference type="NCBI Taxonomy" id="2163959"/>
    <lineage>
        <taxon>Bacteria</taxon>
        <taxon>Bacillati</taxon>
        <taxon>Bacillota</taxon>
        <taxon>Bacilli</taxon>
        <taxon>Bacillales</taxon>
        <taxon>Candidatus Carbonibacillus</taxon>
    </lineage>
</organism>
<protein>
    <recommendedName>
        <fullName evidence="1">SLH domain-containing protein</fullName>
    </recommendedName>
</protein>